<proteinExistence type="predicted"/>
<gene>
    <name evidence="1" type="ORF">Fot_12656</name>
</gene>
<evidence type="ECO:0000313" key="2">
    <source>
        <dbReference type="Proteomes" id="UP001604277"/>
    </source>
</evidence>
<comment type="caution">
    <text evidence="1">The sequence shown here is derived from an EMBL/GenBank/DDBJ whole genome shotgun (WGS) entry which is preliminary data.</text>
</comment>
<accession>A0ABD1WN72</accession>
<keyword evidence="2" id="KW-1185">Reference proteome</keyword>
<protein>
    <submittedName>
        <fullName evidence="1">Uncharacterized protein</fullName>
    </submittedName>
</protein>
<sequence length="102" mass="11780">MPQVLVPLVDLGEGDDELGEADSTSTRGRDLEMRNTRYAHQKTRSMSPFRTTQFEYHDSFRSEPGAKHYYCKDSIIQEKRSIQCMVNFECNKGLNNAFINAR</sequence>
<dbReference type="Proteomes" id="UP001604277">
    <property type="component" value="Unassembled WGS sequence"/>
</dbReference>
<name>A0ABD1WN72_9LAMI</name>
<evidence type="ECO:0000313" key="1">
    <source>
        <dbReference type="EMBL" id="KAL2551126.1"/>
    </source>
</evidence>
<dbReference type="AlphaFoldDB" id="A0ABD1WN72"/>
<organism evidence="1 2">
    <name type="scientific">Forsythia ovata</name>
    <dbReference type="NCBI Taxonomy" id="205694"/>
    <lineage>
        <taxon>Eukaryota</taxon>
        <taxon>Viridiplantae</taxon>
        <taxon>Streptophyta</taxon>
        <taxon>Embryophyta</taxon>
        <taxon>Tracheophyta</taxon>
        <taxon>Spermatophyta</taxon>
        <taxon>Magnoliopsida</taxon>
        <taxon>eudicotyledons</taxon>
        <taxon>Gunneridae</taxon>
        <taxon>Pentapetalae</taxon>
        <taxon>asterids</taxon>
        <taxon>lamiids</taxon>
        <taxon>Lamiales</taxon>
        <taxon>Oleaceae</taxon>
        <taxon>Forsythieae</taxon>
        <taxon>Forsythia</taxon>
    </lineage>
</organism>
<dbReference type="EMBL" id="JBFOLJ010000003">
    <property type="protein sequence ID" value="KAL2551126.1"/>
    <property type="molecule type" value="Genomic_DNA"/>
</dbReference>
<reference evidence="2" key="1">
    <citation type="submission" date="2024-07" db="EMBL/GenBank/DDBJ databases">
        <title>Two chromosome-level genome assemblies of Korean endemic species Abeliophyllum distichum and Forsythia ovata (Oleaceae).</title>
        <authorList>
            <person name="Jang H."/>
        </authorList>
    </citation>
    <scope>NUCLEOTIDE SEQUENCE [LARGE SCALE GENOMIC DNA]</scope>
</reference>